<sequence length="171" mass="18880">MSVAQDPRGARPTLQLSVQFASRTHRAELPRHRLLRWVRRALACGPATGAGTAGLVGMPAQITLRFVDAEEGRTLNRTWRGKDYATNVLTFDYQPWPPVADIVLCDEVVAREAAEQGKTLQAHYAHLVVHGVLHALGWDHVRAADARRMESRERDVLAALGLPDPYADDAS</sequence>
<dbReference type="PANTHER" id="PTHR46986:SF1">
    <property type="entry name" value="ENDORIBONUCLEASE YBEY, CHLOROPLASTIC"/>
    <property type="match status" value="1"/>
</dbReference>
<dbReference type="GO" id="GO:0004222">
    <property type="term" value="F:metalloendopeptidase activity"/>
    <property type="evidence" value="ECO:0007669"/>
    <property type="project" value="InterPro"/>
</dbReference>
<evidence type="ECO:0000256" key="6">
    <source>
        <dbReference type="ARBA" id="ARBA00022801"/>
    </source>
</evidence>
<name>A0A1J5QYH6_9ZZZZ</name>
<reference evidence="8" key="1">
    <citation type="submission" date="2016-10" db="EMBL/GenBank/DDBJ databases">
        <title>Sequence of Gallionella enrichment culture.</title>
        <authorList>
            <person name="Poehlein A."/>
            <person name="Muehling M."/>
            <person name="Daniel R."/>
        </authorList>
    </citation>
    <scope>NUCLEOTIDE SEQUENCE</scope>
</reference>
<dbReference type="EC" id="3.1.-.-" evidence="8"/>
<dbReference type="InterPro" id="IPR002036">
    <property type="entry name" value="YbeY"/>
</dbReference>
<comment type="caution">
    <text evidence="8">The sequence shown here is derived from an EMBL/GenBank/DDBJ whole genome shotgun (WGS) entry which is preliminary data.</text>
</comment>
<keyword evidence="7" id="KW-0862">Zinc</keyword>
<dbReference type="GO" id="GO:0004519">
    <property type="term" value="F:endonuclease activity"/>
    <property type="evidence" value="ECO:0007669"/>
    <property type="project" value="UniProtKB-KW"/>
</dbReference>
<dbReference type="NCBIfam" id="TIGR00043">
    <property type="entry name" value="rRNA maturation RNase YbeY"/>
    <property type="match status" value="1"/>
</dbReference>
<dbReference type="EMBL" id="MLJW01000583">
    <property type="protein sequence ID" value="OIQ84895.1"/>
    <property type="molecule type" value="Genomic_DNA"/>
</dbReference>
<dbReference type="Pfam" id="PF02130">
    <property type="entry name" value="YbeY"/>
    <property type="match status" value="1"/>
</dbReference>
<evidence type="ECO:0000256" key="2">
    <source>
        <dbReference type="ARBA" id="ARBA00010875"/>
    </source>
</evidence>
<dbReference type="HAMAP" id="MF_00009">
    <property type="entry name" value="Endoribonucl_YbeY"/>
    <property type="match status" value="1"/>
</dbReference>
<dbReference type="SUPFAM" id="SSF55486">
    <property type="entry name" value="Metalloproteases ('zincins'), catalytic domain"/>
    <property type="match status" value="1"/>
</dbReference>
<dbReference type="InterPro" id="IPR020549">
    <property type="entry name" value="YbeY_CS"/>
</dbReference>
<organism evidence="8">
    <name type="scientific">mine drainage metagenome</name>
    <dbReference type="NCBI Taxonomy" id="410659"/>
    <lineage>
        <taxon>unclassified sequences</taxon>
        <taxon>metagenomes</taxon>
        <taxon>ecological metagenomes</taxon>
    </lineage>
</organism>
<evidence type="ECO:0000256" key="1">
    <source>
        <dbReference type="ARBA" id="ARBA00001947"/>
    </source>
</evidence>
<dbReference type="AlphaFoldDB" id="A0A1J5QYH6"/>
<accession>A0A1J5QYH6</accession>
<evidence type="ECO:0000256" key="5">
    <source>
        <dbReference type="ARBA" id="ARBA00022759"/>
    </source>
</evidence>
<dbReference type="GO" id="GO:0046872">
    <property type="term" value="F:metal ion binding"/>
    <property type="evidence" value="ECO:0007669"/>
    <property type="project" value="UniProtKB-KW"/>
</dbReference>
<dbReference type="Gene3D" id="3.40.390.30">
    <property type="entry name" value="Metalloproteases ('zincins'), catalytic domain"/>
    <property type="match status" value="1"/>
</dbReference>
<protein>
    <submittedName>
        <fullName evidence="8">Endoribonuclease YbeY</fullName>
        <ecNumber evidence="8">3.1.-.-</ecNumber>
    </submittedName>
</protein>
<keyword evidence="4" id="KW-0479">Metal-binding</keyword>
<dbReference type="PROSITE" id="PS01306">
    <property type="entry name" value="UPF0054"/>
    <property type="match status" value="1"/>
</dbReference>
<keyword evidence="6 8" id="KW-0378">Hydrolase</keyword>
<comment type="similarity">
    <text evidence="2">Belongs to the endoribonuclease YbeY family.</text>
</comment>
<evidence type="ECO:0000256" key="7">
    <source>
        <dbReference type="ARBA" id="ARBA00022833"/>
    </source>
</evidence>
<dbReference type="GO" id="GO:0006364">
    <property type="term" value="P:rRNA processing"/>
    <property type="evidence" value="ECO:0007669"/>
    <property type="project" value="InterPro"/>
</dbReference>
<comment type="cofactor">
    <cofactor evidence="1">
        <name>Zn(2+)</name>
        <dbReference type="ChEBI" id="CHEBI:29105"/>
    </cofactor>
</comment>
<evidence type="ECO:0000256" key="4">
    <source>
        <dbReference type="ARBA" id="ARBA00022723"/>
    </source>
</evidence>
<dbReference type="PANTHER" id="PTHR46986">
    <property type="entry name" value="ENDORIBONUCLEASE YBEY, CHLOROPLASTIC"/>
    <property type="match status" value="1"/>
</dbReference>
<dbReference type="InterPro" id="IPR023091">
    <property type="entry name" value="MetalPrtase_cat_dom_sf_prd"/>
</dbReference>
<gene>
    <name evidence="8" type="primary">ybeY_10</name>
    <name evidence="8" type="ORF">GALL_332780</name>
</gene>
<evidence type="ECO:0000313" key="8">
    <source>
        <dbReference type="EMBL" id="OIQ84895.1"/>
    </source>
</evidence>
<keyword evidence="3" id="KW-0540">Nuclease</keyword>
<keyword evidence="5" id="KW-0255">Endonuclease</keyword>
<proteinExistence type="inferred from homology"/>
<evidence type="ECO:0000256" key="3">
    <source>
        <dbReference type="ARBA" id="ARBA00022722"/>
    </source>
</evidence>